<dbReference type="InterPro" id="IPR023614">
    <property type="entry name" value="Porin_dom_sf"/>
</dbReference>
<keyword evidence="7" id="KW-0406">Ion transport</keyword>
<dbReference type="GO" id="GO:0015288">
    <property type="term" value="F:porin activity"/>
    <property type="evidence" value="ECO:0007669"/>
    <property type="project" value="UniProtKB-KW"/>
</dbReference>
<dbReference type="GO" id="GO:0006811">
    <property type="term" value="P:monoatomic ion transport"/>
    <property type="evidence" value="ECO:0007669"/>
    <property type="project" value="UniProtKB-KW"/>
</dbReference>
<evidence type="ECO:0000259" key="12">
    <source>
        <dbReference type="Pfam" id="PF13609"/>
    </source>
</evidence>
<dbReference type="Proteomes" id="UP000318141">
    <property type="component" value="Unassembled WGS sequence"/>
</dbReference>
<evidence type="ECO:0000256" key="1">
    <source>
        <dbReference type="ARBA" id="ARBA00004571"/>
    </source>
</evidence>
<evidence type="ECO:0000256" key="11">
    <source>
        <dbReference type="SAM" id="SignalP"/>
    </source>
</evidence>
<dbReference type="AlphaFoldDB" id="A0A562B1A6"/>
<dbReference type="EMBL" id="VLJN01000066">
    <property type="protein sequence ID" value="TWG78997.1"/>
    <property type="molecule type" value="Genomic_DNA"/>
</dbReference>
<sequence length="350" mass="37064">MEKVVCFAAASLLAAGTLAPAFSHAQTTGSGPGSSGVVLYGLVDVYGGSMRKSGDPARVAVLNSGGLNTSFWAIRGHEDLGGGLQAQFVLESFFQADTGVAGRTTADPLFSKNAWVGLSSSKAGSLRLGRQTNPLFLATGNSNPFGTSLSLSPLMLHTWLPAYNRTVVGDSVWDNAVQYISPTFGGLRADVAYAFGESTQTNGIHNTNLTVTYASGPLYAVVSAQDTKTGPGFTAAITEQKTYMAGMRYDFRLLRVYASAQRSRTPGIHTVTETGQLGVSVPVFAGRVLASAVHTRRDVATGTDTRRTTAAIGYEYALSRRTDLYAISLYDKLTGAQHGMSYVAGMRHRF</sequence>
<dbReference type="PANTHER" id="PTHR34501:SF9">
    <property type="entry name" value="MAJOR OUTER MEMBRANE PROTEIN P.IA"/>
    <property type="match status" value="1"/>
</dbReference>
<keyword evidence="10" id="KW-0998">Cell outer membrane</keyword>
<evidence type="ECO:0000256" key="4">
    <source>
        <dbReference type="ARBA" id="ARBA00022452"/>
    </source>
</evidence>
<keyword evidence="3" id="KW-0813">Transport</keyword>
<accession>A0A562B1A6</accession>
<dbReference type="Pfam" id="PF13609">
    <property type="entry name" value="Porin_4"/>
    <property type="match status" value="1"/>
</dbReference>
<dbReference type="PANTHER" id="PTHR34501">
    <property type="entry name" value="PROTEIN YDDL-RELATED"/>
    <property type="match status" value="1"/>
</dbReference>
<evidence type="ECO:0000256" key="9">
    <source>
        <dbReference type="ARBA" id="ARBA00023136"/>
    </source>
</evidence>
<dbReference type="SUPFAM" id="SSF56935">
    <property type="entry name" value="Porins"/>
    <property type="match status" value="1"/>
</dbReference>
<proteinExistence type="predicted"/>
<evidence type="ECO:0000256" key="6">
    <source>
        <dbReference type="ARBA" id="ARBA00022729"/>
    </source>
</evidence>
<comment type="subcellular location">
    <subcellularLocation>
        <location evidence="1">Cell outer membrane</location>
        <topology evidence="1">Multi-pass membrane protein</topology>
    </subcellularLocation>
</comment>
<comment type="subunit">
    <text evidence="2">Homotrimer.</text>
</comment>
<dbReference type="InterPro" id="IPR050298">
    <property type="entry name" value="Gram-neg_bact_OMP"/>
</dbReference>
<dbReference type="Gene3D" id="2.40.160.10">
    <property type="entry name" value="Porin"/>
    <property type="match status" value="1"/>
</dbReference>
<feature type="signal peptide" evidence="11">
    <location>
        <begin position="1"/>
        <end position="25"/>
    </location>
</feature>
<keyword evidence="9" id="KW-0472">Membrane</keyword>
<evidence type="ECO:0000256" key="8">
    <source>
        <dbReference type="ARBA" id="ARBA00023114"/>
    </source>
</evidence>
<evidence type="ECO:0000256" key="10">
    <source>
        <dbReference type="ARBA" id="ARBA00023237"/>
    </source>
</evidence>
<dbReference type="OrthoDB" id="6975458at2"/>
<keyword evidence="14" id="KW-1185">Reference proteome</keyword>
<keyword evidence="5" id="KW-0812">Transmembrane</keyword>
<dbReference type="GO" id="GO:0046930">
    <property type="term" value="C:pore complex"/>
    <property type="evidence" value="ECO:0007669"/>
    <property type="project" value="UniProtKB-KW"/>
</dbReference>
<dbReference type="CDD" id="cd00342">
    <property type="entry name" value="gram_neg_porins"/>
    <property type="match status" value="1"/>
</dbReference>
<keyword evidence="6 11" id="KW-0732">Signal</keyword>
<dbReference type="GO" id="GO:0009279">
    <property type="term" value="C:cell outer membrane"/>
    <property type="evidence" value="ECO:0007669"/>
    <property type="project" value="UniProtKB-SubCell"/>
</dbReference>
<evidence type="ECO:0000313" key="13">
    <source>
        <dbReference type="EMBL" id="TWG78997.1"/>
    </source>
</evidence>
<comment type="caution">
    <text evidence="13">The sequence shown here is derived from an EMBL/GenBank/DDBJ whole genome shotgun (WGS) entry which is preliminary data.</text>
</comment>
<protein>
    <submittedName>
        <fullName evidence="13">Putative outer membrane protein</fullName>
    </submittedName>
</protein>
<name>A0A562B1A6_9BURK</name>
<gene>
    <name evidence="13" type="ORF">L602_000800000660</name>
</gene>
<evidence type="ECO:0000256" key="5">
    <source>
        <dbReference type="ARBA" id="ARBA00022692"/>
    </source>
</evidence>
<dbReference type="InterPro" id="IPR033900">
    <property type="entry name" value="Gram_neg_porin_domain"/>
</dbReference>
<feature type="chain" id="PRO_5022237328" evidence="11">
    <location>
        <begin position="26"/>
        <end position="350"/>
    </location>
</feature>
<feature type="domain" description="Porin" evidence="12">
    <location>
        <begin position="13"/>
        <end position="326"/>
    </location>
</feature>
<evidence type="ECO:0000313" key="14">
    <source>
        <dbReference type="Proteomes" id="UP000318141"/>
    </source>
</evidence>
<evidence type="ECO:0000256" key="2">
    <source>
        <dbReference type="ARBA" id="ARBA00011233"/>
    </source>
</evidence>
<keyword evidence="8" id="KW-0626">Porin</keyword>
<evidence type="ECO:0000256" key="3">
    <source>
        <dbReference type="ARBA" id="ARBA00022448"/>
    </source>
</evidence>
<evidence type="ECO:0000256" key="7">
    <source>
        <dbReference type="ARBA" id="ARBA00023065"/>
    </source>
</evidence>
<reference evidence="13 14" key="1">
    <citation type="submission" date="2019-07" db="EMBL/GenBank/DDBJ databases">
        <title>Genome sequencing of lignin-degrading bacterial isolates.</title>
        <authorList>
            <person name="Gladden J."/>
        </authorList>
    </citation>
    <scope>NUCLEOTIDE SEQUENCE [LARGE SCALE GENOMIC DNA]</scope>
    <source>
        <strain evidence="13 14">J11</strain>
    </source>
</reference>
<keyword evidence="4" id="KW-1134">Transmembrane beta strand</keyword>
<organism evidence="13 14">
    <name type="scientific">Cupriavidus gilardii J11</name>
    <dbReference type="NCBI Taxonomy" id="936133"/>
    <lineage>
        <taxon>Bacteria</taxon>
        <taxon>Pseudomonadati</taxon>
        <taxon>Pseudomonadota</taxon>
        <taxon>Betaproteobacteria</taxon>
        <taxon>Burkholderiales</taxon>
        <taxon>Burkholderiaceae</taxon>
        <taxon>Cupriavidus</taxon>
    </lineage>
</organism>